<keyword evidence="3" id="KW-0813">Transport</keyword>
<evidence type="ECO:0000256" key="11">
    <source>
        <dbReference type="ARBA" id="ARBA00023136"/>
    </source>
</evidence>
<evidence type="ECO:0000256" key="5">
    <source>
        <dbReference type="ARBA" id="ARBA00022617"/>
    </source>
</evidence>
<dbReference type="eggNOG" id="COG2353">
    <property type="taxonomic scope" value="Bacteria"/>
</dbReference>
<organism evidence="15 16">
    <name type="scientific">Roseivivax isoporae LMG 25204</name>
    <dbReference type="NCBI Taxonomy" id="1449351"/>
    <lineage>
        <taxon>Bacteria</taxon>
        <taxon>Pseudomonadati</taxon>
        <taxon>Pseudomonadota</taxon>
        <taxon>Alphaproteobacteria</taxon>
        <taxon>Rhodobacterales</taxon>
        <taxon>Roseobacteraceae</taxon>
        <taxon>Roseivivax</taxon>
    </lineage>
</organism>
<evidence type="ECO:0000256" key="12">
    <source>
        <dbReference type="ARBA" id="ARBA00037975"/>
    </source>
</evidence>
<keyword evidence="11 13" id="KW-0472">Membrane</keyword>
<evidence type="ECO:0000313" key="15">
    <source>
        <dbReference type="EMBL" id="ETX30673.1"/>
    </source>
</evidence>
<feature type="transmembrane region" description="Helical" evidence="13">
    <location>
        <begin position="204"/>
        <end position="224"/>
    </location>
</feature>
<sequence length="400" mass="42251">MPATNAADRYGAVAKTFHWLIALGILAMLPLGFVADLWPSDTSGAVAVKTTLFSIHKTLGTTLFALALLRILWALTQPKPVPLHPERRAETLAADTVHWLLYGSLVLVPLTGWVGHAASEGFAPIWGPVGQSLPFVPKSPALAETAWTLHFIFIWVLIAALGLHVAGALKHHLVDGDATLRRMLPGATRAGTATGHGHRTATPVVLAVAFWAVALGAGAGAGLFRQEAGAAEPPTLAAADSDWQVTEGTLAISVVQMGSEIEGRFADWTASIAFEERGAPGTAGEVEVQIAVPSLTLGSVSEQAKGADFLAASEFPTATYAGDIVRVADGYEVQGTLTLKGEEVPVTLPFQLTLEDGTARVEGTTTLDRRNYGIGRNMEDESQVGFEVRVRVELTATRTE</sequence>
<evidence type="ECO:0000256" key="6">
    <source>
        <dbReference type="ARBA" id="ARBA00022692"/>
    </source>
</evidence>
<dbReference type="Pfam" id="PF01292">
    <property type="entry name" value="Ni_hydr_CYTB"/>
    <property type="match status" value="1"/>
</dbReference>
<keyword evidence="4" id="KW-1003">Cell membrane</keyword>
<dbReference type="SUPFAM" id="SSF81342">
    <property type="entry name" value="Transmembrane di-heme cytochromes"/>
    <property type="match status" value="1"/>
</dbReference>
<dbReference type="InterPro" id="IPR036761">
    <property type="entry name" value="TTHA0802/YceI-like_sf"/>
</dbReference>
<dbReference type="Pfam" id="PF04264">
    <property type="entry name" value="YceI"/>
    <property type="match status" value="1"/>
</dbReference>
<dbReference type="SMART" id="SM00867">
    <property type="entry name" value="YceI"/>
    <property type="match status" value="1"/>
</dbReference>
<evidence type="ECO:0000256" key="9">
    <source>
        <dbReference type="ARBA" id="ARBA00022989"/>
    </source>
</evidence>
<evidence type="ECO:0000256" key="2">
    <source>
        <dbReference type="ARBA" id="ARBA00004651"/>
    </source>
</evidence>
<reference evidence="15 16" key="1">
    <citation type="submission" date="2014-01" db="EMBL/GenBank/DDBJ databases">
        <title>Roseivivax isoporae LMG 25204 Genome Sequencing.</title>
        <authorList>
            <person name="Lai Q."/>
            <person name="Li G."/>
            <person name="Shao Z."/>
        </authorList>
    </citation>
    <scope>NUCLEOTIDE SEQUENCE [LARGE SCALE GENOMIC DNA]</scope>
    <source>
        <strain evidence="15 16">LMG 25204</strain>
    </source>
</reference>
<dbReference type="STRING" id="1449351.RISW2_07640"/>
<dbReference type="SUPFAM" id="SSF101874">
    <property type="entry name" value="YceI-like"/>
    <property type="match status" value="1"/>
</dbReference>
<feature type="transmembrane region" description="Helical" evidence="13">
    <location>
        <begin position="19"/>
        <end position="38"/>
    </location>
</feature>
<keyword evidence="16" id="KW-1185">Reference proteome</keyword>
<dbReference type="InterPro" id="IPR052168">
    <property type="entry name" value="Cytochrome_b561_oxidase"/>
</dbReference>
<dbReference type="EMBL" id="JAME01000002">
    <property type="protein sequence ID" value="ETX30673.1"/>
    <property type="molecule type" value="Genomic_DNA"/>
</dbReference>
<evidence type="ECO:0000256" key="13">
    <source>
        <dbReference type="SAM" id="Phobius"/>
    </source>
</evidence>
<dbReference type="InterPro" id="IPR011577">
    <property type="entry name" value="Cyt_b561_bac/Ni-Hgenase"/>
</dbReference>
<dbReference type="GO" id="GO:0022904">
    <property type="term" value="P:respiratory electron transport chain"/>
    <property type="evidence" value="ECO:0007669"/>
    <property type="project" value="InterPro"/>
</dbReference>
<keyword evidence="5" id="KW-0349">Heme</keyword>
<name>X7FD53_9RHOB</name>
<dbReference type="GO" id="GO:0020037">
    <property type="term" value="F:heme binding"/>
    <property type="evidence" value="ECO:0007669"/>
    <property type="project" value="TreeGrafter"/>
</dbReference>
<feature type="transmembrane region" description="Helical" evidence="13">
    <location>
        <begin position="97"/>
        <end position="118"/>
    </location>
</feature>
<evidence type="ECO:0000256" key="4">
    <source>
        <dbReference type="ARBA" id="ARBA00022475"/>
    </source>
</evidence>
<feature type="transmembrane region" description="Helical" evidence="13">
    <location>
        <begin position="58"/>
        <end position="76"/>
    </location>
</feature>
<keyword evidence="7" id="KW-0479">Metal-binding</keyword>
<evidence type="ECO:0000256" key="8">
    <source>
        <dbReference type="ARBA" id="ARBA00022982"/>
    </source>
</evidence>
<dbReference type="eggNOG" id="COG3038">
    <property type="taxonomic scope" value="Bacteria"/>
</dbReference>
<comment type="cofactor">
    <cofactor evidence="1">
        <name>heme b</name>
        <dbReference type="ChEBI" id="CHEBI:60344"/>
    </cofactor>
</comment>
<dbReference type="Gene3D" id="1.20.950.20">
    <property type="entry name" value="Transmembrane di-heme cytochromes, Chain C"/>
    <property type="match status" value="1"/>
</dbReference>
<dbReference type="PANTHER" id="PTHR30529">
    <property type="entry name" value="CYTOCHROME B561"/>
    <property type="match status" value="1"/>
</dbReference>
<protein>
    <submittedName>
        <fullName evidence="15">Cytochrome</fullName>
    </submittedName>
</protein>
<evidence type="ECO:0000256" key="7">
    <source>
        <dbReference type="ARBA" id="ARBA00022723"/>
    </source>
</evidence>
<dbReference type="InterPro" id="IPR016174">
    <property type="entry name" value="Di-haem_cyt_TM"/>
</dbReference>
<dbReference type="OrthoDB" id="1247465at2"/>
<evidence type="ECO:0000313" key="16">
    <source>
        <dbReference type="Proteomes" id="UP000023430"/>
    </source>
</evidence>
<comment type="caution">
    <text evidence="15">The sequence shown here is derived from an EMBL/GenBank/DDBJ whole genome shotgun (WGS) entry which is preliminary data.</text>
</comment>
<evidence type="ECO:0000256" key="3">
    <source>
        <dbReference type="ARBA" id="ARBA00022448"/>
    </source>
</evidence>
<dbReference type="PANTHER" id="PTHR30529:SF7">
    <property type="entry name" value="CYTOCHROME B561 BACTERIAL_NI-HYDROGENASE DOMAIN-CONTAINING PROTEIN"/>
    <property type="match status" value="1"/>
</dbReference>
<evidence type="ECO:0000259" key="14">
    <source>
        <dbReference type="SMART" id="SM00867"/>
    </source>
</evidence>
<dbReference type="Gene3D" id="2.40.128.110">
    <property type="entry name" value="Lipid/polyisoprenoid-binding, YceI-like"/>
    <property type="match status" value="1"/>
</dbReference>
<dbReference type="GO" id="GO:0009055">
    <property type="term" value="F:electron transfer activity"/>
    <property type="evidence" value="ECO:0007669"/>
    <property type="project" value="InterPro"/>
</dbReference>
<dbReference type="GO" id="GO:0005886">
    <property type="term" value="C:plasma membrane"/>
    <property type="evidence" value="ECO:0007669"/>
    <property type="project" value="UniProtKB-SubCell"/>
</dbReference>
<keyword evidence="6 13" id="KW-0812">Transmembrane</keyword>
<comment type="similarity">
    <text evidence="12">Belongs to the cytochrome b561 family.</text>
</comment>
<keyword evidence="9 13" id="KW-1133">Transmembrane helix</keyword>
<dbReference type="AlphaFoldDB" id="X7FD53"/>
<dbReference type="RefSeq" id="WP_043765672.1">
    <property type="nucleotide sequence ID" value="NZ_JAME01000002.1"/>
</dbReference>
<dbReference type="InterPro" id="IPR007372">
    <property type="entry name" value="Lipid/polyisoprenoid-bd_YceI"/>
</dbReference>
<accession>X7FD53</accession>
<feature type="domain" description="Lipid/polyisoprenoid-binding YceI-like" evidence="14">
    <location>
        <begin position="242"/>
        <end position="397"/>
    </location>
</feature>
<comment type="subcellular location">
    <subcellularLocation>
        <location evidence="2">Cell membrane</location>
        <topology evidence="2">Multi-pass membrane protein</topology>
    </subcellularLocation>
</comment>
<dbReference type="PATRIC" id="fig|1449351.3.peg.329"/>
<evidence type="ECO:0000256" key="1">
    <source>
        <dbReference type="ARBA" id="ARBA00001970"/>
    </source>
</evidence>
<dbReference type="Proteomes" id="UP000023430">
    <property type="component" value="Unassembled WGS sequence"/>
</dbReference>
<keyword evidence="8" id="KW-0249">Electron transport</keyword>
<evidence type="ECO:0000256" key="10">
    <source>
        <dbReference type="ARBA" id="ARBA00023004"/>
    </source>
</evidence>
<feature type="transmembrane region" description="Helical" evidence="13">
    <location>
        <begin position="147"/>
        <end position="169"/>
    </location>
</feature>
<keyword evidence="10" id="KW-0408">Iron</keyword>
<gene>
    <name evidence="15" type="ORF">RISW2_07640</name>
</gene>
<proteinExistence type="inferred from homology"/>
<dbReference type="GO" id="GO:0046872">
    <property type="term" value="F:metal ion binding"/>
    <property type="evidence" value="ECO:0007669"/>
    <property type="project" value="UniProtKB-KW"/>
</dbReference>